<sequence length="71" mass="7526">SVDGDRATSWQSPTQQFYSSAGDTVPAARLTIDLGQAMHVAEVRVWSGEGRLPSSTTLSGSLDGQEFIVLS</sequence>
<evidence type="ECO:0000313" key="4">
    <source>
        <dbReference type="Proteomes" id="UP001174909"/>
    </source>
</evidence>
<dbReference type="Proteomes" id="UP001174909">
    <property type="component" value="Unassembled WGS sequence"/>
</dbReference>
<feature type="region of interest" description="Disordered" evidence="1">
    <location>
        <begin position="1"/>
        <end position="22"/>
    </location>
</feature>
<evidence type="ECO:0000256" key="1">
    <source>
        <dbReference type="SAM" id="MobiDB-lite"/>
    </source>
</evidence>
<evidence type="ECO:0000313" key="3">
    <source>
        <dbReference type="EMBL" id="CAI8004096.1"/>
    </source>
</evidence>
<reference evidence="3" key="1">
    <citation type="submission" date="2023-03" db="EMBL/GenBank/DDBJ databases">
        <authorList>
            <person name="Steffen K."/>
            <person name="Cardenas P."/>
        </authorList>
    </citation>
    <scope>NUCLEOTIDE SEQUENCE</scope>
</reference>
<dbReference type="Pfam" id="PF24607">
    <property type="entry name" value="CBM_AftD"/>
    <property type="match status" value="1"/>
</dbReference>
<feature type="domain" description="F5/8 type C" evidence="2">
    <location>
        <begin position="1"/>
        <end position="71"/>
    </location>
</feature>
<comment type="caution">
    <text evidence="3">The sequence shown here is derived from an EMBL/GenBank/DDBJ whole genome shotgun (WGS) entry which is preliminary data.</text>
</comment>
<evidence type="ECO:0000259" key="2">
    <source>
        <dbReference type="PROSITE" id="PS50022"/>
    </source>
</evidence>
<keyword evidence="4" id="KW-1185">Reference proteome</keyword>
<feature type="compositionally biased region" description="Polar residues" evidence="1">
    <location>
        <begin position="8"/>
        <end position="22"/>
    </location>
</feature>
<dbReference type="EMBL" id="CASHTH010000550">
    <property type="protein sequence ID" value="CAI8004096.1"/>
    <property type="molecule type" value="Genomic_DNA"/>
</dbReference>
<gene>
    <name evidence="3" type="ORF">GBAR_LOCUS3833</name>
</gene>
<protein>
    <recommendedName>
        <fullName evidence="2">F5/8 type C domain-containing protein</fullName>
    </recommendedName>
</protein>
<proteinExistence type="predicted"/>
<dbReference type="SUPFAM" id="SSF49785">
    <property type="entry name" value="Galactose-binding domain-like"/>
    <property type="match status" value="1"/>
</dbReference>
<feature type="non-terminal residue" evidence="3">
    <location>
        <position position="1"/>
    </location>
</feature>
<accession>A0AA35R4M1</accession>
<dbReference type="AlphaFoldDB" id="A0AA35R4M1"/>
<dbReference type="InterPro" id="IPR008979">
    <property type="entry name" value="Galactose-bd-like_sf"/>
</dbReference>
<name>A0AA35R4M1_GEOBA</name>
<dbReference type="InterPro" id="IPR056997">
    <property type="entry name" value="CBM_AftD"/>
</dbReference>
<feature type="non-terminal residue" evidence="3">
    <location>
        <position position="71"/>
    </location>
</feature>
<organism evidence="3 4">
    <name type="scientific">Geodia barretti</name>
    <name type="common">Barrett's horny sponge</name>
    <dbReference type="NCBI Taxonomy" id="519541"/>
    <lineage>
        <taxon>Eukaryota</taxon>
        <taxon>Metazoa</taxon>
        <taxon>Porifera</taxon>
        <taxon>Demospongiae</taxon>
        <taxon>Heteroscleromorpha</taxon>
        <taxon>Tetractinellida</taxon>
        <taxon>Astrophorina</taxon>
        <taxon>Geodiidae</taxon>
        <taxon>Geodia</taxon>
    </lineage>
</organism>
<dbReference type="Gene3D" id="2.60.120.260">
    <property type="entry name" value="Galactose-binding domain-like"/>
    <property type="match status" value="1"/>
</dbReference>
<dbReference type="PROSITE" id="PS50022">
    <property type="entry name" value="FA58C_3"/>
    <property type="match status" value="1"/>
</dbReference>
<dbReference type="InterPro" id="IPR000421">
    <property type="entry name" value="FA58C"/>
</dbReference>